<proteinExistence type="predicted"/>
<evidence type="ECO:0000313" key="1">
    <source>
        <dbReference type="EMBL" id="GIX79667.1"/>
    </source>
</evidence>
<organism evidence="1 2">
    <name type="scientific">Caerostris extrusa</name>
    <name type="common">Bark spider</name>
    <name type="synonym">Caerostris bankana</name>
    <dbReference type="NCBI Taxonomy" id="172846"/>
    <lineage>
        <taxon>Eukaryota</taxon>
        <taxon>Metazoa</taxon>
        <taxon>Ecdysozoa</taxon>
        <taxon>Arthropoda</taxon>
        <taxon>Chelicerata</taxon>
        <taxon>Arachnida</taxon>
        <taxon>Araneae</taxon>
        <taxon>Araneomorphae</taxon>
        <taxon>Entelegynae</taxon>
        <taxon>Araneoidea</taxon>
        <taxon>Araneidae</taxon>
        <taxon>Caerostris</taxon>
    </lineage>
</organism>
<dbReference type="EMBL" id="BPLR01002961">
    <property type="protein sequence ID" value="GIX79667.1"/>
    <property type="molecule type" value="Genomic_DNA"/>
</dbReference>
<dbReference type="AlphaFoldDB" id="A0AAV4N4N5"/>
<name>A0AAV4N4N5_CAEEX</name>
<reference evidence="1 2" key="1">
    <citation type="submission" date="2021-06" db="EMBL/GenBank/DDBJ databases">
        <title>Caerostris extrusa draft genome.</title>
        <authorList>
            <person name="Kono N."/>
            <person name="Arakawa K."/>
        </authorList>
    </citation>
    <scope>NUCLEOTIDE SEQUENCE [LARGE SCALE GENOMIC DNA]</scope>
</reference>
<comment type="caution">
    <text evidence="1">The sequence shown here is derived from an EMBL/GenBank/DDBJ whole genome shotgun (WGS) entry which is preliminary data.</text>
</comment>
<gene>
    <name evidence="1" type="ORF">CEXT_287751</name>
</gene>
<dbReference type="Proteomes" id="UP001054945">
    <property type="component" value="Unassembled WGS sequence"/>
</dbReference>
<evidence type="ECO:0000313" key="2">
    <source>
        <dbReference type="Proteomes" id="UP001054945"/>
    </source>
</evidence>
<sequence>MQSTLPERRRCRLINGSDTSYLLSGTCDIGDDYANIFNKRCKLINGSDTSYLLSGTCDIGDDYANIFNKDAD</sequence>
<protein>
    <submittedName>
        <fullName evidence="1">Uncharacterized protein</fullName>
    </submittedName>
</protein>
<accession>A0AAV4N4N5</accession>
<keyword evidence="2" id="KW-1185">Reference proteome</keyword>